<dbReference type="EMBL" id="REGN01001270">
    <property type="protein sequence ID" value="RNA35937.1"/>
    <property type="molecule type" value="Genomic_DNA"/>
</dbReference>
<proteinExistence type="predicted"/>
<organism evidence="1 2">
    <name type="scientific">Brachionus plicatilis</name>
    <name type="common">Marine rotifer</name>
    <name type="synonym">Brachionus muelleri</name>
    <dbReference type="NCBI Taxonomy" id="10195"/>
    <lineage>
        <taxon>Eukaryota</taxon>
        <taxon>Metazoa</taxon>
        <taxon>Spiralia</taxon>
        <taxon>Gnathifera</taxon>
        <taxon>Rotifera</taxon>
        <taxon>Eurotatoria</taxon>
        <taxon>Monogononta</taxon>
        <taxon>Pseudotrocha</taxon>
        <taxon>Ploima</taxon>
        <taxon>Brachionidae</taxon>
        <taxon>Brachionus</taxon>
    </lineage>
</organism>
<gene>
    <name evidence="1" type="ORF">BpHYR1_007341</name>
</gene>
<name>A0A3M7SJY4_BRAPC</name>
<accession>A0A3M7SJY4</accession>
<keyword evidence="2" id="KW-1185">Reference proteome</keyword>
<evidence type="ECO:0000313" key="2">
    <source>
        <dbReference type="Proteomes" id="UP000276133"/>
    </source>
</evidence>
<dbReference type="AlphaFoldDB" id="A0A3M7SJY4"/>
<protein>
    <submittedName>
        <fullName evidence="1">Uncharacterized protein</fullName>
    </submittedName>
</protein>
<sequence>MSGSCVCNSETRRFFLQRNELQFQWKIEKGAKLRISGFLWLRLKTYDKFFRGRLFRSGGFKLSGDNLDSVLFFLLLEALLS</sequence>
<evidence type="ECO:0000313" key="1">
    <source>
        <dbReference type="EMBL" id="RNA35937.1"/>
    </source>
</evidence>
<dbReference type="Proteomes" id="UP000276133">
    <property type="component" value="Unassembled WGS sequence"/>
</dbReference>
<reference evidence="1 2" key="1">
    <citation type="journal article" date="2018" name="Sci. Rep.">
        <title>Genomic signatures of local adaptation to the degree of environmental predictability in rotifers.</title>
        <authorList>
            <person name="Franch-Gras L."/>
            <person name="Hahn C."/>
            <person name="Garcia-Roger E.M."/>
            <person name="Carmona M.J."/>
            <person name="Serra M."/>
            <person name="Gomez A."/>
        </authorList>
    </citation>
    <scope>NUCLEOTIDE SEQUENCE [LARGE SCALE GENOMIC DNA]</scope>
    <source>
        <strain evidence="1">HYR1</strain>
    </source>
</reference>
<comment type="caution">
    <text evidence="1">The sequence shown here is derived from an EMBL/GenBank/DDBJ whole genome shotgun (WGS) entry which is preliminary data.</text>
</comment>